<gene>
    <name evidence="9" type="ORF">rosag_41080</name>
</gene>
<dbReference type="InterPro" id="IPR001764">
    <property type="entry name" value="Glyco_hydro_3_N"/>
</dbReference>
<dbReference type="InterPro" id="IPR017853">
    <property type="entry name" value="GH"/>
</dbReference>
<dbReference type="InterPro" id="IPR050226">
    <property type="entry name" value="NagZ_Beta-hexosaminidase"/>
</dbReference>
<accession>A0AA37V2C5</accession>
<evidence type="ECO:0000256" key="5">
    <source>
        <dbReference type="ARBA" id="ARBA00023295"/>
    </source>
</evidence>
<keyword evidence="5" id="KW-0326">Glycosidase</keyword>
<evidence type="ECO:0000256" key="3">
    <source>
        <dbReference type="ARBA" id="ARBA00012663"/>
    </source>
</evidence>
<keyword evidence="6" id="KW-0732">Signal</keyword>
<dbReference type="PANTHER" id="PTHR30480:SF13">
    <property type="entry name" value="BETA-HEXOSAMINIDASE"/>
    <property type="match status" value="1"/>
</dbReference>
<dbReference type="AlphaFoldDB" id="A0AA37V2C5"/>
<evidence type="ECO:0000259" key="7">
    <source>
        <dbReference type="Pfam" id="PF00933"/>
    </source>
</evidence>
<protein>
    <recommendedName>
        <fullName evidence="3">beta-N-acetylhexosaminidase</fullName>
        <ecNumber evidence="3">3.2.1.52</ecNumber>
    </recommendedName>
</protein>
<dbReference type="PANTHER" id="PTHR30480">
    <property type="entry name" value="BETA-HEXOSAMINIDASE-RELATED"/>
    <property type="match status" value="1"/>
</dbReference>
<dbReference type="Gene3D" id="3.40.50.1700">
    <property type="entry name" value="Glycoside hydrolase family 3 C-terminal domain"/>
    <property type="match status" value="1"/>
</dbReference>
<feature type="domain" description="Glycoside hydrolase family 3 C-terminal" evidence="8">
    <location>
        <begin position="454"/>
        <end position="613"/>
    </location>
</feature>
<dbReference type="GO" id="GO:0009254">
    <property type="term" value="P:peptidoglycan turnover"/>
    <property type="evidence" value="ECO:0007669"/>
    <property type="project" value="TreeGrafter"/>
</dbReference>
<comment type="similarity">
    <text evidence="2">Belongs to the glycosyl hydrolase 3 family.</text>
</comment>
<dbReference type="Pfam" id="PF01915">
    <property type="entry name" value="Glyco_hydro_3_C"/>
    <property type="match status" value="1"/>
</dbReference>
<evidence type="ECO:0000256" key="4">
    <source>
        <dbReference type="ARBA" id="ARBA00022801"/>
    </source>
</evidence>
<proteinExistence type="inferred from homology"/>
<dbReference type="GO" id="GO:0004563">
    <property type="term" value="F:beta-N-acetylhexosaminidase activity"/>
    <property type="evidence" value="ECO:0007669"/>
    <property type="project" value="UniProtKB-EC"/>
</dbReference>
<dbReference type="Proteomes" id="UP001161325">
    <property type="component" value="Unassembled WGS sequence"/>
</dbReference>
<evidence type="ECO:0000313" key="10">
    <source>
        <dbReference type="Proteomes" id="UP001161325"/>
    </source>
</evidence>
<dbReference type="SUPFAM" id="SSF51445">
    <property type="entry name" value="(Trans)glycosidases"/>
    <property type="match status" value="1"/>
</dbReference>
<evidence type="ECO:0000256" key="2">
    <source>
        <dbReference type="ARBA" id="ARBA00005336"/>
    </source>
</evidence>
<dbReference type="GO" id="GO:0005975">
    <property type="term" value="P:carbohydrate metabolic process"/>
    <property type="evidence" value="ECO:0007669"/>
    <property type="project" value="InterPro"/>
</dbReference>
<evidence type="ECO:0000256" key="1">
    <source>
        <dbReference type="ARBA" id="ARBA00001231"/>
    </source>
</evidence>
<comment type="catalytic activity">
    <reaction evidence="1">
        <text>Hydrolysis of terminal non-reducing N-acetyl-D-hexosamine residues in N-acetyl-beta-D-hexosaminides.</text>
        <dbReference type="EC" id="3.2.1.52"/>
    </reaction>
</comment>
<dbReference type="PROSITE" id="PS51257">
    <property type="entry name" value="PROKAR_LIPOPROTEIN"/>
    <property type="match status" value="1"/>
</dbReference>
<comment type="caution">
    <text evidence="9">The sequence shown here is derived from an EMBL/GenBank/DDBJ whole genome shotgun (WGS) entry which is preliminary data.</text>
</comment>
<name>A0AA37V2C5_9BACT</name>
<keyword evidence="10" id="KW-1185">Reference proteome</keyword>
<dbReference type="EC" id="3.2.1.52" evidence="3"/>
<dbReference type="InterPro" id="IPR002772">
    <property type="entry name" value="Glyco_hydro_3_C"/>
</dbReference>
<dbReference type="Gene3D" id="3.20.20.300">
    <property type="entry name" value="Glycoside hydrolase, family 3, N-terminal domain"/>
    <property type="match status" value="1"/>
</dbReference>
<keyword evidence="4" id="KW-0378">Hydrolase</keyword>
<evidence type="ECO:0000313" key="9">
    <source>
        <dbReference type="EMBL" id="GLC27595.1"/>
    </source>
</evidence>
<dbReference type="InterPro" id="IPR036962">
    <property type="entry name" value="Glyco_hydro_3_N_sf"/>
</dbReference>
<sequence length="628" mass="64778">MPWFPRARAARSLALGCAALSAALGACARPAATSSPSPAGPGGAAALPPAPTASAFSRSLTAAEQAWVERTVTALPLRDRVAQLVNVWVLGDYVNADDPTFVRVREWIAQEHVGGVIMSLGSPLEVAAKVNSMQRIALAQPARIPLLVSSDLEPGLGRFEGGTFLPVNAGWLSAGTATVLPTNMAIGATGRPEDARAAGAIIGREARAAGINVVFAPVVDVNNNPNNPVINVRSFGEDPASVARMSAEFVAGLQGEGVAGVAKHFPGHGDTDTDSHNALPVIRSDLARFQSVELVPFRAAAQAGIAGMMSAHIALPAIQGDATTPATLAPGVMTGLLRDSVKFQGVVFTDAMTMEGVGQGYPIEKSCPLAVQAGNDVLLMPSDVKRCVDAVVAAVGRGEIAPARIDASLRRVLALKVRTGAVSRPIVDLEALRATVGAPAHWATAREVAQRAVTLLRDSAGLVPLGAAGTITAVVYAPETEAVAGMSFVSELKAGAKTVRDTRITPRSSVAALDSLAAQASTSDRIVVMTYTRTLEGSGRLAIPAHINAWIDRLASTGKLIVVAGGNPYVIKQFPHVGTYLVTYGRGDALERAAARAVLGRAPISGRSPVTLPGFFARGDGLQRGAAQ</sequence>
<feature type="domain" description="Glycoside hydrolase family 3 N-terminal" evidence="7">
    <location>
        <begin position="77"/>
        <end position="414"/>
    </location>
</feature>
<dbReference type="SUPFAM" id="SSF52279">
    <property type="entry name" value="Beta-D-glucan exohydrolase, C-terminal domain"/>
    <property type="match status" value="1"/>
</dbReference>
<feature type="chain" id="PRO_5041301196" description="beta-N-acetylhexosaminidase" evidence="6">
    <location>
        <begin position="29"/>
        <end position="628"/>
    </location>
</feature>
<organism evidence="9 10">
    <name type="scientific">Roseisolibacter agri</name>
    <dbReference type="NCBI Taxonomy" id="2014610"/>
    <lineage>
        <taxon>Bacteria</taxon>
        <taxon>Pseudomonadati</taxon>
        <taxon>Gemmatimonadota</taxon>
        <taxon>Gemmatimonadia</taxon>
        <taxon>Gemmatimonadales</taxon>
        <taxon>Gemmatimonadaceae</taxon>
        <taxon>Roseisolibacter</taxon>
    </lineage>
</organism>
<dbReference type="InterPro" id="IPR036881">
    <property type="entry name" value="Glyco_hydro_3_C_sf"/>
</dbReference>
<evidence type="ECO:0000256" key="6">
    <source>
        <dbReference type="SAM" id="SignalP"/>
    </source>
</evidence>
<feature type="signal peptide" evidence="6">
    <location>
        <begin position="1"/>
        <end position="28"/>
    </location>
</feature>
<reference evidence="9" key="1">
    <citation type="submission" date="2022-08" db="EMBL/GenBank/DDBJ databases">
        <title>Draft genome sequencing of Roseisolibacter agri AW1220.</title>
        <authorList>
            <person name="Tobiishi Y."/>
            <person name="Tonouchi A."/>
        </authorList>
    </citation>
    <scope>NUCLEOTIDE SEQUENCE</scope>
    <source>
        <strain evidence="9">AW1220</strain>
    </source>
</reference>
<evidence type="ECO:0000259" key="8">
    <source>
        <dbReference type="Pfam" id="PF01915"/>
    </source>
</evidence>
<dbReference type="Pfam" id="PF00933">
    <property type="entry name" value="Glyco_hydro_3"/>
    <property type="match status" value="1"/>
</dbReference>
<dbReference type="EMBL" id="BRXS01000006">
    <property type="protein sequence ID" value="GLC27595.1"/>
    <property type="molecule type" value="Genomic_DNA"/>
</dbReference>